<proteinExistence type="predicted"/>
<reference evidence="1 2" key="1">
    <citation type="submission" date="2014-02" db="EMBL/GenBank/DDBJ databases">
        <authorList>
            <person name="Genoscope - CEA"/>
        </authorList>
    </citation>
    <scope>NUCLEOTIDE SEQUENCE [LARGE SCALE GENOMIC DNA]</scope>
    <source>
        <strain evidence="1 2">CS03</strain>
    </source>
</reference>
<gene>
    <name evidence="1" type="ORF">XBW1_3718</name>
</gene>
<organism evidence="1 2">
    <name type="scientific">Xenorhabdus bovienii</name>
    <name type="common">Xenorhabdus nematophila subsp. bovienii</name>
    <dbReference type="NCBI Taxonomy" id="40576"/>
    <lineage>
        <taxon>Bacteria</taxon>
        <taxon>Pseudomonadati</taxon>
        <taxon>Pseudomonadota</taxon>
        <taxon>Gammaproteobacteria</taxon>
        <taxon>Enterobacterales</taxon>
        <taxon>Morganellaceae</taxon>
        <taxon>Xenorhabdus</taxon>
    </lineage>
</organism>
<name>A0A0B6XFE5_XENBV</name>
<evidence type="ECO:0000313" key="2">
    <source>
        <dbReference type="Proteomes" id="UP000032930"/>
    </source>
</evidence>
<dbReference type="Proteomes" id="UP000032930">
    <property type="component" value="Chromosome"/>
</dbReference>
<sequence>MNNSEKQKLLEILKLADERYGVYTGSQDKVEFTLSQSISAGIKVHYYVMWDIGLADGWEPIIFGFERLRERAGLKL</sequence>
<dbReference type="EMBL" id="FO818637">
    <property type="protein sequence ID" value="CDM91074.1"/>
    <property type="molecule type" value="Genomic_DNA"/>
</dbReference>
<evidence type="ECO:0000313" key="1">
    <source>
        <dbReference type="EMBL" id="CDM91074.1"/>
    </source>
</evidence>
<accession>A0A0B6XFE5</accession>
<dbReference type="AlphaFoldDB" id="A0A0B6XFE5"/>
<protein>
    <submittedName>
        <fullName evidence="1">Uncharacterized protein</fullName>
    </submittedName>
</protein>
<dbReference type="RefSeq" id="WP_046337352.1">
    <property type="nucleotide sequence ID" value="NZ_CAWMEF010000001.1"/>
</dbReference>
<dbReference type="KEGG" id="xbv:XBW1_3718"/>